<dbReference type="SUPFAM" id="SSF46894">
    <property type="entry name" value="C-terminal effector domain of the bipartite response regulators"/>
    <property type="match status" value="1"/>
</dbReference>
<feature type="DNA-binding region" description="OmpR/PhoB-type" evidence="5">
    <location>
        <begin position="1"/>
        <end position="96"/>
    </location>
</feature>
<dbReference type="PROSITE" id="PS51755">
    <property type="entry name" value="OMPR_PHOB"/>
    <property type="match status" value="1"/>
</dbReference>
<dbReference type="SUPFAM" id="SSF48452">
    <property type="entry name" value="TPR-like"/>
    <property type="match status" value="1"/>
</dbReference>
<comment type="similarity">
    <text evidence="1">Belongs to the AfsR/DnrI/RedD regulatory family.</text>
</comment>
<evidence type="ECO:0000256" key="2">
    <source>
        <dbReference type="ARBA" id="ARBA00023015"/>
    </source>
</evidence>
<dbReference type="InterPro" id="IPR005158">
    <property type="entry name" value="BTAD"/>
</dbReference>
<dbReference type="SMART" id="SM01043">
    <property type="entry name" value="BTAD"/>
    <property type="match status" value="1"/>
</dbReference>
<dbReference type="InterPro" id="IPR027417">
    <property type="entry name" value="P-loop_NTPase"/>
</dbReference>
<dbReference type="InterPro" id="IPR036388">
    <property type="entry name" value="WH-like_DNA-bd_sf"/>
</dbReference>
<comment type="caution">
    <text evidence="7">The sequence shown here is derived from an EMBL/GenBank/DDBJ whole genome shotgun (WGS) entry which is preliminary data.</text>
</comment>
<dbReference type="InterPro" id="IPR001867">
    <property type="entry name" value="OmpR/PhoB-type_DNA-bd"/>
</dbReference>
<dbReference type="SMART" id="SM00862">
    <property type="entry name" value="Trans_reg_C"/>
    <property type="match status" value="1"/>
</dbReference>
<sequence>MRFAVLGPLVAETEHGPLDLRGPRHRAVLARLLIARGRVVPVDRLVDDLWADPPDGAVGAIQTFVAALRRVLEPDRPPRAPARLLVTTGPGYALRAEEVDAWRFEEAVTKAADLAPAEALSLVDEALGLWRGPAYAEFADQGWARAEIARLDELRLLALERRAEALLDLGRAAEAVPDLEAHTGAHPLREDAWRLLALALYRAGRQGDALAALRRARQVLADELGVDPGPALRELESGILAQAPELTADMPSALVGRDTELARLTEAAGRARLVLISGEAGAGKTALAEAFTAAMVARGWTAAWGVNPEHEGVPAAWPWTQILGTLGISVPDEPNRFHWHRAVREELARRGKLLLVLDDLHWAGEETLALLSALVTDPLPGTVLIVGAYRSTDVAPGLAGFLGRIARAEPVRIYLGGLPAEAVPALVLATTGREVDTGTARTIHQRSGGNPFFVRELARVLDTEGALSTVPPGVRDVVRYRVAQLPEGVQAVLRLAAVVGNEVDLDLLPGDALELAGGGGPFRRDLPTGDALDASEVAAKRDLLAEQGSGLPTGEVLDAGEGAAERGPGGFGRDVSPGEVLDALELAAERGFLVERGPGRFRFAHALVRDTLYQDLSRSRRARLHARIGEMIERLRPGDVAALAHHFLLAEAPAAVRYARAAAEDAERRFAPHEAARLWQAALDNSGPPGGAPAGGADVPERLELIMGLVRALAVTGRLDQARQHRAEALALAEQVGDPALTARVLAKFDVPAIWTANDDPGLARRIAEVTERTLDALPPGEDAVRARLLATLALELRNTAGDRGPQAAREAETLARSLDDPALLAFALNARFMQSFERAGLAPERARIGRELVELAQRHELVTFEVLGHLVLMQAASALADFPAADGHAEAADRLGDKHEIPLVGVFTQWYRAMRTSAAGQPAEAAYRAAAARLAGTGMSGVDSGILGFALLCDRVQRGVDVGRDLDFGGYEPWCRPVVSDDGSEIPPSPRDLLFEARTCLHALVAIRRGDRPAMARLHAELLPAADELAGAGSGLLTLGPVARYLEALARHGAA</sequence>
<dbReference type="Pfam" id="PF00486">
    <property type="entry name" value="Trans_reg_C"/>
    <property type="match status" value="1"/>
</dbReference>
<dbReference type="Gene3D" id="1.25.40.10">
    <property type="entry name" value="Tetratricopeptide repeat domain"/>
    <property type="match status" value="1"/>
</dbReference>
<evidence type="ECO:0000256" key="5">
    <source>
        <dbReference type="PROSITE-ProRule" id="PRU01091"/>
    </source>
</evidence>
<dbReference type="InterPro" id="IPR016032">
    <property type="entry name" value="Sig_transdc_resp-reg_C-effctor"/>
</dbReference>
<reference evidence="8" key="1">
    <citation type="journal article" date="2019" name="Int. J. Syst. Evol. Microbiol.">
        <title>The Global Catalogue of Microorganisms (GCM) 10K type strain sequencing project: providing services to taxonomists for standard genome sequencing and annotation.</title>
        <authorList>
            <consortium name="The Broad Institute Genomics Platform"/>
            <consortium name="The Broad Institute Genome Sequencing Center for Infectious Disease"/>
            <person name="Wu L."/>
            <person name="Ma J."/>
        </authorList>
    </citation>
    <scope>NUCLEOTIDE SEQUENCE [LARGE SCALE GENOMIC DNA]</scope>
    <source>
        <strain evidence="8">CGMCC 4.7677</strain>
    </source>
</reference>
<dbReference type="Pfam" id="PF13191">
    <property type="entry name" value="AAA_16"/>
    <property type="match status" value="1"/>
</dbReference>
<keyword evidence="2" id="KW-0805">Transcription regulation</keyword>
<proteinExistence type="inferred from homology"/>
<feature type="domain" description="OmpR/PhoB-type" evidence="6">
    <location>
        <begin position="1"/>
        <end position="96"/>
    </location>
</feature>
<dbReference type="SUPFAM" id="SSF52540">
    <property type="entry name" value="P-loop containing nucleoside triphosphate hydrolases"/>
    <property type="match status" value="1"/>
</dbReference>
<dbReference type="PANTHER" id="PTHR35807">
    <property type="entry name" value="TRANSCRIPTIONAL REGULATOR REDD-RELATED"/>
    <property type="match status" value="1"/>
</dbReference>
<keyword evidence="3 5" id="KW-0238">DNA-binding</keyword>
<accession>A0ABQ3JD22</accession>
<evidence type="ECO:0000259" key="6">
    <source>
        <dbReference type="PROSITE" id="PS51755"/>
    </source>
</evidence>
<dbReference type="EMBL" id="BNAU01000010">
    <property type="protein sequence ID" value="GHF22800.1"/>
    <property type="molecule type" value="Genomic_DNA"/>
</dbReference>
<dbReference type="InterPro" id="IPR041664">
    <property type="entry name" value="AAA_16"/>
</dbReference>
<evidence type="ECO:0000256" key="1">
    <source>
        <dbReference type="ARBA" id="ARBA00005820"/>
    </source>
</evidence>
<dbReference type="Gene3D" id="3.40.50.300">
    <property type="entry name" value="P-loop containing nucleotide triphosphate hydrolases"/>
    <property type="match status" value="1"/>
</dbReference>
<dbReference type="Pfam" id="PF03704">
    <property type="entry name" value="BTAD"/>
    <property type="match status" value="1"/>
</dbReference>
<dbReference type="CDD" id="cd15831">
    <property type="entry name" value="BTAD"/>
    <property type="match status" value="1"/>
</dbReference>
<dbReference type="InterPro" id="IPR051677">
    <property type="entry name" value="AfsR-DnrI-RedD_regulator"/>
</dbReference>
<keyword evidence="4" id="KW-0804">Transcription</keyword>
<protein>
    <recommendedName>
        <fullName evidence="6">OmpR/PhoB-type domain-containing protein</fullName>
    </recommendedName>
</protein>
<dbReference type="InterPro" id="IPR011990">
    <property type="entry name" value="TPR-like_helical_dom_sf"/>
</dbReference>
<evidence type="ECO:0000256" key="4">
    <source>
        <dbReference type="ARBA" id="ARBA00023163"/>
    </source>
</evidence>
<evidence type="ECO:0000313" key="8">
    <source>
        <dbReference type="Proteomes" id="UP000605897"/>
    </source>
</evidence>
<keyword evidence="8" id="KW-1185">Reference proteome</keyword>
<dbReference type="Proteomes" id="UP000605897">
    <property type="component" value="Unassembled WGS sequence"/>
</dbReference>
<gene>
    <name evidence="7" type="ORF">GCM10017786_66070</name>
</gene>
<evidence type="ECO:0000313" key="7">
    <source>
        <dbReference type="EMBL" id="GHF22800.1"/>
    </source>
</evidence>
<dbReference type="Gene3D" id="1.10.10.10">
    <property type="entry name" value="Winged helix-like DNA-binding domain superfamily/Winged helix DNA-binding domain"/>
    <property type="match status" value="1"/>
</dbReference>
<name>A0ABQ3JD22_9PSEU</name>
<dbReference type="PANTHER" id="PTHR35807:SF1">
    <property type="entry name" value="TRANSCRIPTIONAL REGULATOR REDD"/>
    <property type="match status" value="1"/>
</dbReference>
<evidence type="ECO:0000256" key="3">
    <source>
        <dbReference type="ARBA" id="ARBA00023125"/>
    </source>
</evidence>
<organism evidence="7 8">
    <name type="scientific">Amycolatopsis deserti</name>
    <dbReference type="NCBI Taxonomy" id="185696"/>
    <lineage>
        <taxon>Bacteria</taxon>
        <taxon>Bacillati</taxon>
        <taxon>Actinomycetota</taxon>
        <taxon>Actinomycetes</taxon>
        <taxon>Pseudonocardiales</taxon>
        <taxon>Pseudonocardiaceae</taxon>
        <taxon>Amycolatopsis</taxon>
    </lineage>
</organism>